<protein>
    <recommendedName>
        <fullName evidence="3">UbiA prenyltransferase family protein</fullName>
    </recommendedName>
</protein>
<keyword evidence="1" id="KW-0472">Membrane</keyword>
<organism evidence="2">
    <name type="scientific">viral metagenome</name>
    <dbReference type="NCBI Taxonomy" id="1070528"/>
    <lineage>
        <taxon>unclassified sequences</taxon>
        <taxon>metagenomes</taxon>
        <taxon>organismal metagenomes</taxon>
    </lineage>
</organism>
<sequence>MILVLLGAFHFIHCPALILFPCMVTSRSADICYLVYFFELMYIYTFIHGECPISYVAKLTIDPNYIAGSNVTHYPEMATIFREPKCTVRYFETMTVIYIVSLCVVVHRANIPLYLVTVPAGTLPVYFWYIRQGYNKGYGYMAVRELARISILFSMKGLIGLL</sequence>
<keyword evidence="1" id="KW-0812">Transmembrane</keyword>
<name>A0A6C0E1K6_9ZZZZ</name>
<proteinExistence type="predicted"/>
<feature type="transmembrane region" description="Helical" evidence="1">
    <location>
        <begin position="111"/>
        <end position="130"/>
    </location>
</feature>
<accession>A0A6C0E1K6</accession>
<evidence type="ECO:0008006" key="3">
    <source>
        <dbReference type="Google" id="ProtNLM"/>
    </source>
</evidence>
<evidence type="ECO:0000313" key="2">
    <source>
        <dbReference type="EMBL" id="QHT21315.1"/>
    </source>
</evidence>
<evidence type="ECO:0000256" key="1">
    <source>
        <dbReference type="SAM" id="Phobius"/>
    </source>
</evidence>
<keyword evidence="1" id="KW-1133">Transmembrane helix</keyword>
<reference evidence="2" key="1">
    <citation type="journal article" date="2020" name="Nature">
        <title>Giant virus diversity and host interactions through global metagenomics.</title>
        <authorList>
            <person name="Schulz F."/>
            <person name="Roux S."/>
            <person name="Paez-Espino D."/>
            <person name="Jungbluth S."/>
            <person name="Walsh D.A."/>
            <person name="Denef V.J."/>
            <person name="McMahon K.D."/>
            <person name="Konstantinidis K.T."/>
            <person name="Eloe-Fadrosh E.A."/>
            <person name="Kyrpides N.C."/>
            <person name="Woyke T."/>
        </authorList>
    </citation>
    <scope>NUCLEOTIDE SEQUENCE</scope>
    <source>
        <strain evidence="2">GVMAG-M-3300023174-92</strain>
    </source>
</reference>
<dbReference type="AlphaFoldDB" id="A0A6C0E1K6"/>
<dbReference type="EMBL" id="MN739689">
    <property type="protein sequence ID" value="QHT21315.1"/>
    <property type="molecule type" value="Genomic_DNA"/>
</dbReference>